<dbReference type="Gene3D" id="3.30.70.890">
    <property type="entry name" value="GHMP kinase, C-terminal domain"/>
    <property type="match status" value="1"/>
</dbReference>
<evidence type="ECO:0000256" key="5">
    <source>
        <dbReference type="ARBA" id="ARBA00022741"/>
    </source>
</evidence>
<dbReference type="STRING" id="28181.BEN30_02175"/>
<evidence type="ECO:0000256" key="1">
    <source>
        <dbReference type="ARBA" id="ARBA00009684"/>
    </source>
</evidence>
<feature type="domain" description="GHMP kinase C-terminal" evidence="12">
    <location>
        <begin position="238"/>
        <end position="305"/>
    </location>
</feature>
<dbReference type="Gene3D" id="3.30.230.10">
    <property type="match status" value="2"/>
</dbReference>
<dbReference type="EC" id="2.7.1.148" evidence="2 10"/>
<dbReference type="EMBL" id="MCGG01000002">
    <property type="protein sequence ID" value="OEJ69715.1"/>
    <property type="molecule type" value="Genomic_DNA"/>
</dbReference>
<protein>
    <recommendedName>
        <fullName evidence="3 10">4-diphosphocytidyl-2-C-methyl-D-erythritol kinase</fullName>
        <shortName evidence="10">CMK</shortName>
        <ecNumber evidence="2 10">2.7.1.148</ecNumber>
    </recommendedName>
    <alternativeName>
        <fullName evidence="9 10">4-(cytidine-5'-diphospho)-2-C-methyl-D-erythritol kinase</fullName>
    </alternativeName>
</protein>
<dbReference type="InterPro" id="IPR004424">
    <property type="entry name" value="IspE"/>
</dbReference>
<dbReference type="GO" id="GO:0005524">
    <property type="term" value="F:ATP binding"/>
    <property type="evidence" value="ECO:0007669"/>
    <property type="project" value="UniProtKB-UniRule"/>
</dbReference>
<dbReference type="Pfam" id="PF00288">
    <property type="entry name" value="GHMP_kinases_N"/>
    <property type="match status" value="1"/>
</dbReference>
<reference evidence="14" key="1">
    <citation type="submission" date="2016-07" db="EMBL/GenBank/DDBJ databases">
        <authorList>
            <person name="Florea S."/>
            <person name="Webb J.S."/>
            <person name="Jaromczyk J."/>
            <person name="Schardl C.L."/>
        </authorList>
    </citation>
    <scope>NUCLEOTIDE SEQUENCE [LARGE SCALE GENOMIC DNA]</scope>
    <source>
        <strain evidence="14">MV-1</strain>
    </source>
</reference>
<evidence type="ECO:0000313" key="13">
    <source>
        <dbReference type="EMBL" id="OEJ69715.1"/>
    </source>
</evidence>
<evidence type="ECO:0000256" key="4">
    <source>
        <dbReference type="ARBA" id="ARBA00022679"/>
    </source>
</evidence>
<evidence type="ECO:0000256" key="2">
    <source>
        <dbReference type="ARBA" id="ARBA00012052"/>
    </source>
</evidence>
<comment type="pathway">
    <text evidence="10">Isoprenoid biosynthesis; isopentenyl diphosphate biosynthesis via DXP pathway; isopentenyl diphosphate from 1-deoxy-D-xylulose 5-phosphate: step 3/6.</text>
</comment>
<name>A0A1E5QCE2_9PROT</name>
<feature type="active site" evidence="10">
    <location>
        <position position="163"/>
    </location>
</feature>
<dbReference type="InterPro" id="IPR014721">
    <property type="entry name" value="Ribsml_uS5_D2-typ_fold_subgr"/>
</dbReference>
<gene>
    <name evidence="10" type="primary">ispE</name>
    <name evidence="13" type="ORF">BEN30_02175</name>
</gene>
<evidence type="ECO:0000313" key="14">
    <source>
        <dbReference type="Proteomes" id="UP000095347"/>
    </source>
</evidence>
<dbReference type="GO" id="GO:0050515">
    <property type="term" value="F:4-(cytidine 5'-diphospho)-2-C-methyl-D-erythritol kinase activity"/>
    <property type="evidence" value="ECO:0007669"/>
    <property type="project" value="UniProtKB-UniRule"/>
</dbReference>
<feature type="binding site" evidence="10">
    <location>
        <begin position="88"/>
        <end position="98"/>
    </location>
    <ligand>
        <name>ATP</name>
        <dbReference type="ChEBI" id="CHEBI:30616"/>
    </ligand>
</feature>
<dbReference type="InterPro" id="IPR020568">
    <property type="entry name" value="Ribosomal_Su5_D2-typ_SF"/>
</dbReference>
<keyword evidence="5 10" id="KW-0547">Nucleotide-binding</keyword>
<feature type="domain" description="GHMP kinase N-terminal" evidence="11">
    <location>
        <begin position="60"/>
        <end position="128"/>
    </location>
</feature>
<evidence type="ECO:0000256" key="7">
    <source>
        <dbReference type="ARBA" id="ARBA00022840"/>
    </source>
</evidence>
<dbReference type="SUPFAM" id="SSF54211">
    <property type="entry name" value="Ribosomal protein S5 domain 2-like"/>
    <property type="match status" value="1"/>
</dbReference>
<evidence type="ECO:0000256" key="3">
    <source>
        <dbReference type="ARBA" id="ARBA00017473"/>
    </source>
</evidence>
<comment type="caution">
    <text evidence="13">The sequence shown here is derived from an EMBL/GenBank/DDBJ whole genome shotgun (WGS) entry which is preliminary data.</text>
</comment>
<comment type="catalytic activity">
    <reaction evidence="10">
        <text>4-CDP-2-C-methyl-D-erythritol + ATP = 4-CDP-2-C-methyl-D-erythritol 2-phosphate + ADP + H(+)</text>
        <dbReference type="Rhea" id="RHEA:18437"/>
        <dbReference type="ChEBI" id="CHEBI:15378"/>
        <dbReference type="ChEBI" id="CHEBI:30616"/>
        <dbReference type="ChEBI" id="CHEBI:57823"/>
        <dbReference type="ChEBI" id="CHEBI:57919"/>
        <dbReference type="ChEBI" id="CHEBI:456216"/>
        <dbReference type="EC" id="2.7.1.148"/>
    </reaction>
</comment>
<evidence type="ECO:0000259" key="12">
    <source>
        <dbReference type="Pfam" id="PF08544"/>
    </source>
</evidence>
<comment type="function">
    <text evidence="10">Catalyzes the phosphorylation of the position 2 hydroxy group of 4-diphosphocytidyl-2C-methyl-D-erythritol.</text>
</comment>
<organism evidence="13 14">
    <name type="scientific">Magnetovibrio blakemorei</name>
    <dbReference type="NCBI Taxonomy" id="28181"/>
    <lineage>
        <taxon>Bacteria</taxon>
        <taxon>Pseudomonadati</taxon>
        <taxon>Pseudomonadota</taxon>
        <taxon>Alphaproteobacteria</taxon>
        <taxon>Rhodospirillales</taxon>
        <taxon>Magnetovibrionaceae</taxon>
        <taxon>Magnetovibrio</taxon>
    </lineage>
</organism>
<sequence>MNLYLHVTGRRSDGYHELDSLAVFADIGDVITVSAVEAGAGLSLDISGPFADALSPDDDNLVMRAARLLAAHTGVPADAHIQLEKNLPVASGIGGGSADAAATLKALVVLWDIELSDSAIHGVARDIADTIDTARALSTLFKVWRDDLGSDMLFTLGLQLGADVPVCLEGRPVYMGGIGELLELAPHLPVTWLVLVNPGVCVSTPAVFQARRDMTEAQEDTFSPPARFHHHPLDVAHFARQLSERHNDLMAPAIALSPTIGDVLNALESSEGVLLARMSGSGATCFALFAHESEAQAAAQSLAQAHPQWWVKATQMLDEPLPM</sequence>
<dbReference type="SUPFAM" id="SSF55060">
    <property type="entry name" value="GHMP Kinase, C-terminal domain"/>
    <property type="match status" value="1"/>
</dbReference>
<keyword evidence="6 10" id="KW-0418">Kinase</keyword>
<dbReference type="Pfam" id="PF08544">
    <property type="entry name" value="GHMP_kinases_C"/>
    <property type="match status" value="1"/>
</dbReference>
<dbReference type="GO" id="GO:0019288">
    <property type="term" value="P:isopentenyl diphosphate biosynthetic process, methylerythritol 4-phosphate pathway"/>
    <property type="evidence" value="ECO:0007669"/>
    <property type="project" value="UniProtKB-UniRule"/>
</dbReference>
<dbReference type="GO" id="GO:0016114">
    <property type="term" value="P:terpenoid biosynthetic process"/>
    <property type="evidence" value="ECO:0007669"/>
    <property type="project" value="InterPro"/>
</dbReference>
<evidence type="ECO:0000256" key="8">
    <source>
        <dbReference type="ARBA" id="ARBA00023229"/>
    </source>
</evidence>
<comment type="similarity">
    <text evidence="1 10">Belongs to the GHMP kinase family. IspE subfamily.</text>
</comment>
<keyword evidence="7 10" id="KW-0067">ATP-binding</keyword>
<dbReference type="InterPro" id="IPR006204">
    <property type="entry name" value="GHMP_kinase_N_dom"/>
</dbReference>
<accession>A0A1E5QCE2</accession>
<proteinExistence type="inferred from homology"/>
<keyword evidence="8 10" id="KW-0414">Isoprene biosynthesis</keyword>
<dbReference type="Proteomes" id="UP000095347">
    <property type="component" value="Unassembled WGS sequence"/>
</dbReference>
<keyword evidence="4 10" id="KW-0808">Transferase</keyword>
<dbReference type="InterPro" id="IPR036554">
    <property type="entry name" value="GHMP_kinase_C_sf"/>
</dbReference>
<evidence type="ECO:0000256" key="6">
    <source>
        <dbReference type="ARBA" id="ARBA00022777"/>
    </source>
</evidence>
<evidence type="ECO:0000256" key="9">
    <source>
        <dbReference type="ARBA" id="ARBA00032554"/>
    </source>
</evidence>
<dbReference type="AlphaFoldDB" id="A0A1E5QCE2"/>
<dbReference type="PANTHER" id="PTHR43527">
    <property type="entry name" value="4-DIPHOSPHOCYTIDYL-2-C-METHYL-D-ERYTHRITOL KINASE, CHLOROPLASTIC"/>
    <property type="match status" value="1"/>
</dbReference>
<dbReference type="HAMAP" id="MF_00061">
    <property type="entry name" value="IspE"/>
    <property type="match status" value="1"/>
</dbReference>
<dbReference type="InterPro" id="IPR013750">
    <property type="entry name" value="GHMP_kinase_C_dom"/>
</dbReference>
<comment type="caution">
    <text evidence="10">Lacks conserved residue(s) required for the propagation of feature annotation.</text>
</comment>
<evidence type="ECO:0000259" key="11">
    <source>
        <dbReference type="Pfam" id="PF00288"/>
    </source>
</evidence>
<dbReference type="PIRSF" id="PIRSF010376">
    <property type="entry name" value="IspE"/>
    <property type="match status" value="1"/>
</dbReference>
<dbReference type="UniPathway" id="UPA00056">
    <property type="reaction ID" value="UER00094"/>
</dbReference>
<evidence type="ECO:0000256" key="10">
    <source>
        <dbReference type="HAMAP-Rule" id="MF_00061"/>
    </source>
</evidence>
<keyword evidence="14" id="KW-1185">Reference proteome</keyword>
<dbReference type="PANTHER" id="PTHR43527:SF2">
    <property type="entry name" value="4-DIPHOSPHOCYTIDYL-2-C-METHYL-D-ERYTHRITOL KINASE, CHLOROPLASTIC"/>
    <property type="match status" value="1"/>
</dbReference>